<accession>A0A1I2JCL3</accession>
<sequence>MSLKDQFLSWVLNRKQNEQNRQVRAVNLNKIKTAGILWKMEDQKVFKLLVSQLKKQGISVHALCFSEQRGSVQGEAIFSPADFSLFGKIKNSEIQQFIDEKSDILIDISLSSGIEMQYIRGLSKAAFKVGWSNAEPNFFDMTIDVSSQKEPGYLVEQLLYYLAELNKQQVVNEIE</sequence>
<evidence type="ECO:0000313" key="2">
    <source>
        <dbReference type="Proteomes" id="UP000198964"/>
    </source>
</evidence>
<protein>
    <submittedName>
        <fullName evidence="1">Uncharacterized protein</fullName>
    </submittedName>
</protein>
<reference evidence="1 2" key="1">
    <citation type="submission" date="2016-10" db="EMBL/GenBank/DDBJ databases">
        <authorList>
            <person name="de Groot N.N."/>
        </authorList>
    </citation>
    <scope>NUCLEOTIDE SEQUENCE [LARGE SCALE GENOMIC DNA]</scope>
    <source>
        <strain evidence="1 2">CGMCC 1.9156</strain>
    </source>
</reference>
<dbReference type="InterPro" id="IPR054207">
    <property type="entry name" value="DUF6913"/>
</dbReference>
<organism evidence="1 2">
    <name type="scientific">Sunxiuqinia elliptica</name>
    <dbReference type="NCBI Taxonomy" id="655355"/>
    <lineage>
        <taxon>Bacteria</taxon>
        <taxon>Pseudomonadati</taxon>
        <taxon>Bacteroidota</taxon>
        <taxon>Bacteroidia</taxon>
        <taxon>Marinilabiliales</taxon>
        <taxon>Prolixibacteraceae</taxon>
        <taxon>Sunxiuqinia</taxon>
    </lineage>
</organism>
<gene>
    <name evidence="1" type="ORF">SAMN05216283_10812</name>
</gene>
<name>A0A1I2JCL3_9BACT</name>
<evidence type="ECO:0000313" key="1">
    <source>
        <dbReference type="EMBL" id="SFF50616.1"/>
    </source>
</evidence>
<proteinExistence type="predicted"/>
<keyword evidence="2" id="KW-1185">Reference proteome</keyword>
<dbReference type="STRING" id="655355.SAMN05216283_10812"/>
<dbReference type="AlphaFoldDB" id="A0A1I2JCL3"/>
<dbReference type="Pfam" id="PF21857">
    <property type="entry name" value="DUF6913"/>
    <property type="match status" value="1"/>
</dbReference>
<dbReference type="EMBL" id="FONW01000008">
    <property type="protein sequence ID" value="SFF50616.1"/>
    <property type="molecule type" value="Genomic_DNA"/>
</dbReference>
<dbReference type="Proteomes" id="UP000198964">
    <property type="component" value="Unassembled WGS sequence"/>
</dbReference>
<dbReference type="RefSeq" id="WP_093920531.1">
    <property type="nucleotide sequence ID" value="NZ_FONW01000008.1"/>
</dbReference>